<reference evidence="3 4" key="1">
    <citation type="journal article" date="2019" name="Int. J. Syst. Evol. Microbiol.">
        <title>The Global Catalogue of Microorganisms (GCM) 10K type strain sequencing project: providing services to taxonomists for standard genome sequencing and annotation.</title>
        <authorList>
            <consortium name="The Broad Institute Genomics Platform"/>
            <consortium name="The Broad Institute Genome Sequencing Center for Infectious Disease"/>
            <person name="Wu L."/>
            <person name="Ma J."/>
        </authorList>
    </citation>
    <scope>NUCLEOTIDE SEQUENCE [LARGE SCALE GENOMIC DNA]</scope>
    <source>
        <strain evidence="3 4">JCM 14942</strain>
    </source>
</reference>
<name>A0ABN2BBU3_9ACTN</name>
<evidence type="ECO:0000313" key="4">
    <source>
        <dbReference type="Proteomes" id="UP001500842"/>
    </source>
</evidence>
<organism evidence="3 4">
    <name type="scientific">Nocardioides humi</name>
    <dbReference type="NCBI Taxonomy" id="449461"/>
    <lineage>
        <taxon>Bacteria</taxon>
        <taxon>Bacillati</taxon>
        <taxon>Actinomycetota</taxon>
        <taxon>Actinomycetes</taxon>
        <taxon>Propionibacteriales</taxon>
        <taxon>Nocardioidaceae</taxon>
        <taxon>Nocardioides</taxon>
    </lineage>
</organism>
<dbReference type="Proteomes" id="UP001500842">
    <property type="component" value="Unassembled WGS sequence"/>
</dbReference>
<accession>A0ABN2BBU3</accession>
<comment type="caution">
    <text evidence="3">The sequence shown here is derived from an EMBL/GenBank/DDBJ whole genome shotgun (WGS) entry which is preliminary data.</text>
</comment>
<sequence>MRPLSRAVAVAFLAVALLVTSSPAPVHAAGSVVAERAKPKGPGGTYTGAETPTEPNPLDRLEIGFEVSKNGRKIKKWLVTMNVICGLDVRLIAQSMPTMKVKRNGRFHSVYAGTLDGTDYRVEVGGKLVAKKRKVKQGTLSYEVGWCQRGNDAGNPLRWKAKRTGR</sequence>
<feature type="signal peptide" evidence="2">
    <location>
        <begin position="1"/>
        <end position="28"/>
    </location>
</feature>
<evidence type="ECO:0000256" key="1">
    <source>
        <dbReference type="SAM" id="MobiDB-lite"/>
    </source>
</evidence>
<gene>
    <name evidence="3" type="ORF">GCM10009788_44220</name>
</gene>
<protein>
    <submittedName>
        <fullName evidence="3">Uncharacterized protein</fullName>
    </submittedName>
</protein>
<evidence type="ECO:0000313" key="3">
    <source>
        <dbReference type="EMBL" id="GAA1536584.1"/>
    </source>
</evidence>
<dbReference type="EMBL" id="BAAAOR010000030">
    <property type="protein sequence ID" value="GAA1536584.1"/>
    <property type="molecule type" value="Genomic_DNA"/>
</dbReference>
<feature type="region of interest" description="Disordered" evidence="1">
    <location>
        <begin position="35"/>
        <end position="55"/>
    </location>
</feature>
<evidence type="ECO:0000256" key="2">
    <source>
        <dbReference type="SAM" id="SignalP"/>
    </source>
</evidence>
<proteinExistence type="predicted"/>
<dbReference type="RefSeq" id="WP_141007608.1">
    <property type="nucleotide sequence ID" value="NZ_BAAAOR010000030.1"/>
</dbReference>
<keyword evidence="2" id="KW-0732">Signal</keyword>
<feature type="chain" id="PRO_5047003091" evidence="2">
    <location>
        <begin position="29"/>
        <end position="166"/>
    </location>
</feature>
<keyword evidence="4" id="KW-1185">Reference proteome</keyword>